<protein>
    <submittedName>
        <fullName evidence="2">Putative beta-lysine N-acetyltransferase</fullName>
    </submittedName>
</protein>
<dbReference type="InterPro" id="IPR022525">
    <property type="entry name" value="GNAT_AblB"/>
</dbReference>
<proteinExistence type="predicted"/>
<keyword evidence="2" id="KW-0808">Transferase</keyword>
<evidence type="ECO:0000259" key="1">
    <source>
        <dbReference type="PROSITE" id="PS51186"/>
    </source>
</evidence>
<dbReference type="AlphaFoldDB" id="A0A7X3D242"/>
<feature type="domain" description="N-acetyltransferase" evidence="1">
    <location>
        <begin position="131"/>
        <end position="277"/>
    </location>
</feature>
<dbReference type="InterPro" id="IPR016181">
    <property type="entry name" value="Acyl_CoA_acyltransferase"/>
</dbReference>
<sequence>MFDTLEKIDGATMHHGRTHNRVYLMEAERYNWSSLIKRMEDIAHQKNYDKIVGRVPEDAKEIFQSNGYVVEAKIPNLYNGEKAGYFLSDYRTIERSKSDIHEKKTITSVKTIALAANSSQEDAHFSLPDHMEVRKLRKTDIPVMVELHQMAFHTYPFPIHEPEYLLKLLDDNHEFYGLFDQDELLVTAILKIHEKESYIEIVDFATHPNYNGQNFSYYLVQEIKKHISNGNHKTIFALVRATSYGLNITFSKHGFLLGGTLMNNTFIRGKLESMNVWYCN</sequence>
<gene>
    <name evidence="2" type="primary">ablB</name>
    <name evidence="2" type="ORF">D9O36_13470</name>
</gene>
<dbReference type="SUPFAM" id="SSF55729">
    <property type="entry name" value="Acyl-CoA N-acyltransferases (Nat)"/>
    <property type="match status" value="1"/>
</dbReference>
<dbReference type="EMBL" id="RCNR01000026">
    <property type="protein sequence ID" value="MUH36859.1"/>
    <property type="molecule type" value="Genomic_DNA"/>
</dbReference>
<accession>A0A7X3D242</accession>
<keyword evidence="3" id="KW-1185">Reference proteome</keyword>
<dbReference type="PROSITE" id="PS51186">
    <property type="entry name" value="GNAT"/>
    <property type="match status" value="1"/>
</dbReference>
<organism evidence="2 3">
    <name type="scientific">Zobellia amurskyensis</name>
    <dbReference type="NCBI Taxonomy" id="248905"/>
    <lineage>
        <taxon>Bacteria</taxon>
        <taxon>Pseudomonadati</taxon>
        <taxon>Bacteroidota</taxon>
        <taxon>Flavobacteriia</taxon>
        <taxon>Flavobacteriales</taxon>
        <taxon>Flavobacteriaceae</taxon>
        <taxon>Zobellia</taxon>
    </lineage>
</organism>
<dbReference type="InterPro" id="IPR000182">
    <property type="entry name" value="GNAT_dom"/>
</dbReference>
<dbReference type="Pfam" id="PF00583">
    <property type="entry name" value="Acetyltransf_1"/>
    <property type="match status" value="1"/>
</dbReference>
<evidence type="ECO:0000313" key="2">
    <source>
        <dbReference type="EMBL" id="MUH36859.1"/>
    </source>
</evidence>
<reference evidence="2 3" key="1">
    <citation type="journal article" date="2019" name="Mar. Drugs">
        <title>Comparative Genomics and CAZyme Genome Repertoires of Marine Zobellia amurskyensis KMM 3526(T) and Zobellia laminariae KMM 3676(T).</title>
        <authorList>
            <person name="Chernysheva N."/>
            <person name="Bystritskaya E."/>
            <person name="Stenkova A."/>
            <person name="Golovkin I."/>
            <person name="Nedashkovskaya O."/>
            <person name="Isaeva M."/>
        </authorList>
    </citation>
    <scope>NUCLEOTIDE SEQUENCE [LARGE SCALE GENOMIC DNA]</scope>
    <source>
        <strain evidence="2 3">KMM 3526</strain>
    </source>
</reference>
<dbReference type="GO" id="GO:0008080">
    <property type="term" value="F:N-acetyltransferase activity"/>
    <property type="evidence" value="ECO:0007669"/>
    <property type="project" value="InterPro"/>
</dbReference>
<dbReference type="Proteomes" id="UP000540519">
    <property type="component" value="Unassembled WGS sequence"/>
</dbReference>
<evidence type="ECO:0000313" key="3">
    <source>
        <dbReference type="Proteomes" id="UP000540519"/>
    </source>
</evidence>
<comment type="caution">
    <text evidence="2">The sequence shown here is derived from an EMBL/GenBank/DDBJ whole genome shotgun (WGS) entry which is preliminary data.</text>
</comment>
<dbReference type="OrthoDB" id="9790652at2"/>
<dbReference type="Gene3D" id="3.40.630.30">
    <property type="match status" value="1"/>
</dbReference>
<name>A0A7X3D242_9FLAO</name>
<dbReference type="RefSeq" id="WP_155600293.1">
    <property type="nucleotide sequence ID" value="NZ_RCNR01000026.1"/>
</dbReference>
<dbReference type="NCBIfam" id="TIGR03827">
    <property type="entry name" value="GNAT_ablB"/>
    <property type="match status" value="1"/>
</dbReference>